<protein>
    <submittedName>
        <fullName evidence="6">Histidinol-phosphate aminotransferase 2</fullName>
        <ecNumber evidence="6">2.6.1.9</ecNumber>
    </submittedName>
</protein>
<dbReference type="InterPro" id="IPR006311">
    <property type="entry name" value="TAT_signal"/>
</dbReference>
<dbReference type="EC" id="2.6.1.9" evidence="6"/>
<dbReference type="EMBL" id="UGUA01000002">
    <property type="protein sequence ID" value="SUC35789.1"/>
    <property type="molecule type" value="Genomic_DNA"/>
</dbReference>
<evidence type="ECO:0000256" key="3">
    <source>
        <dbReference type="ARBA" id="ARBA00022679"/>
    </source>
</evidence>
<dbReference type="PANTHER" id="PTHR43643">
    <property type="entry name" value="HISTIDINOL-PHOSPHATE AMINOTRANSFERASE 2"/>
    <property type="match status" value="1"/>
</dbReference>
<dbReference type="Gene3D" id="3.40.640.10">
    <property type="entry name" value="Type I PLP-dependent aspartate aminotransferase-like (Major domain)"/>
    <property type="match status" value="1"/>
</dbReference>
<dbReference type="Gene3D" id="3.90.1150.10">
    <property type="entry name" value="Aspartate Aminotransferase, domain 1"/>
    <property type="match status" value="1"/>
</dbReference>
<dbReference type="RefSeq" id="WP_006815374.1">
    <property type="nucleotide sequence ID" value="NZ_AP018946.1"/>
</dbReference>
<keyword evidence="2 6" id="KW-0032">Aminotransferase</keyword>
<keyword evidence="3 6" id="KW-0808">Transferase</keyword>
<dbReference type="OrthoDB" id="9813612at2"/>
<keyword evidence="4" id="KW-0663">Pyridoxal phosphate</keyword>
<reference evidence="6 7" key="1">
    <citation type="submission" date="2018-06" db="EMBL/GenBank/DDBJ databases">
        <authorList>
            <consortium name="Pathogen Informatics"/>
            <person name="Doyle S."/>
        </authorList>
    </citation>
    <scope>NUCLEOTIDE SEQUENCE [LARGE SCALE GENOMIC DNA]</scope>
    <source>
        <strain evidence="6 7">NCTC12026</strain>
    </source>
</reference>
<dbReference type="PANTHER" id="PTHR43643:SF3">
    <property type="entry name" value="HISTIDINOL-PHOSPHATE AMINOTRANSFERASE"/>
    <property type="match status" value="1"/>
</dbReference>
<evidence type="ECO:0000256" key="1">
    <source>
        <dbReference type="ARBA" id="ARBA00007970"/>
    </source>
</evidence>
<dbReference type="InterPro" id="IPR015424">
    <property type="entry name" value="PyrdxlP-dep_Trfase"/>
</dbReference>
<dbReference type="GO" id="GO:0004400">
    <property type="term" value="F:histidinol-phosphate transaminase activity"/>
    <property type="evidence" value="ECO:0007669"/>
    <property type="project" value="UniProtKB-EC"/>
</dbReference>
<sequence>MDRRSFLKTSSLIAGGLAINSVLNQANAKTISVIKPSAEHPLLLNFNENSLGMSPKAQAAVVESLPGSFRYPDAARSELIENLGAMHNLSDKHISIGNGSSETIQAAVAMLANKARKQNLKIQLVTPDPTFNYAELYSLPLDIEIKKVPLSADLSFNLEKMEEIANNFDGLSIIYICNPNNPTAMITPHSPLDRWMKKVTDKQFFIVDEAYAEFVEDPQFISAIELVKKGQNNLIVTRTFSKIYALAGLRVGYGIATPDIIAAVDEFNSIDNTNTAGAAAAIASLKDKQFIAYSLKSNNLSRKIVEQALNDLGLEYAPSQANFIFHKVKGDVKTYKQRMQEANIMVGREFPPVVGWNRLTLGTPEEMEQFVLVLKEFRQKGWV</sequence>
<evidence type="ECO:0000313" key="7">
    <source>
        <dbReference type="Proteomes" id="UP000255129"/>
    </source>
</evidence>
<organism evidence="6 7">
    <name type="scientific">Providencia rustigianii</name>
    <dbReference type="NCBI Taxonomy" id="158850"/>
    <lineage>
        <taxon>Bacteria</taxon>
        <taxon>Pseudomonadati</taxon>
        <taxon>Pseudomonadota</taxon>
        <taxon>Gammaproteobacteria</taxon>
        <taxon>Enterobacterales</taxon>
        <taxon>Morganellaceae</taxon>
        <taxon>Providencia</taxon>
    </lineage>
</organism>
<comment type="similarity">
    <text evidence="1">Belongs to the class-II pyridoxal-phosphate-dependent aminotransferase family. Histidinol-phosphate aminotransferase subfamily.</text>
</comment>
<evidence type="ECO:0000256" key="2">
    <source>
        <dbReference type="ARBA" id="ARBA00022576"/>
    </source>
</evidence>
<name>A0A379G428_9GAMM</name>
<evidence type="ECO:0000256" key="4">
    <source>
        <dbReference type="ARBA" id="ARBA00022898"/>
    </source>
</evidence>
<proteinExistence type="inferred from homology"/>
<dbReference type="Proteomes" id="UP000255129">
    <property type="component" value="Unassembled WGS sequence"/>
</dbReference>
<dbReference type="InterPro" id="IPR004839">
    <property type="entry name" value="Aminotransferase_I/II_large"/>
</dbReference>
<dbReference type="SUPFAM" id="SSF53383">
    <property type="entry name" value="PLP-dependent transferases"/>
    <property type="match status" value="1"/>
</dbReference>
<dbReference type="InterPro" id="IPR050106">
    <property type="entry name" value="HistidinolP_aminotransfase"/>
</dbReference>
<dbReference type="CDD" id="cd00609">
    <property type="entry name" value="AAT_like"/>
    <property type="match status" value="1"/>
</dbReference>
<accession>A0A379G428</accession>
<dbReference type="AlphaFoldDB" id="A0A379G428"/>
<dbReference type="InterPro" id="IPR015421">
    <property type="entry name" value="PyrdxlP-dep_Trfase_major"/>
</dbReference>
<evidence type="ECO:0000259" key="5">
    <source>
        <dbReference type="Pfam" id="PF00155"/>
    </source>
</evidence>
<evidence type="ECO:0000313" key="6">
    <source>
        <dbReference type="EMBL" id="SUC35789.1"/>
    </source>
</evidence>
<gene>
    <name evidence="6" type="primary">hisC2</name>
    <name evidence="6" type="ORF">NCTC12026_02190</name>
</gene>
<feature type="domain" description="Aminotransferase class I/classII large" evidence="5">
    <location>
        <begin position="42"/>
        <end position="371"/>
    </location>
</feature>
<dbReference type="InterPro" id="IPR015422">
    <property type="entry name" value="PyrdxlP-dep_Trfase_small"/>
</dbReference>
<dbReference type="PROSITE" id="PS51318">
    <property type="entry name" value="TAT"/>
    <property type="match status" value="1"/>
</dbReference>
<dbReference type="GO" id="GO:0030170">
    <property type="term" value="F:pyridoxal phosphate binding"/>
    <property type="evidence" value="ECO:0007669"/>
    <property type="project" value="InterPro"/>
</dbReference>
<dbReference type="Pfam" id="PF00155">
    <property type="entry name" value="Aminotran_1_2"/>
    <property type="match status" value="1"/>
</dbReference>